<name>A0AA38T890_9ASTR</name>
<dbReference type="EMBL" id="JARYMX010000003">
    <property type="protein sequence ID" value="KAJ9556183.1"/>
    <property type="molecule type" value="Genomic_DNA"/>
</dbReference>
<evidence type="ECO:0000313" key="2">
    <source>
        <dbReference type="EMBL" id="KAJ9556183.1"/>
    </source>
</evidence>
<protein>
    <submittedName>
        <fullName evidence="2">Uncharacterized protein</fullName>
    </submittedName>
</protein>
<sequence>MEEVEPSSWRWSHHRGGGGVEPSTTEVVFVVDGGGWTVRCASVCGRRRSRRWAVEVGQRWSMN</sequence>
<feature type="region of interest" description="Disordered" evidence="1">
    <location>
        <begin position="1"/>
        <end position="23"/>
    </location>
</feature>
<gene>
    <name evidence="2" type="ORF">OSB04_010797</name>
</gene>
<dbReference type="Proteomes" id="UP001172457">
    <property type="component" value="Chromosome 3"/>
</dbReference>
<reference evidence="2" key="1">
    <citation type="submission" date="2023-03" db="EMBL/GenBank/DDBJ databases">
        <title>Chromosome-scale reference genome and RAD-based genetic map of yellow starthistle (Centaurea solstitialis) reveal putative structural variation and QTLs associated with invader traits.</title>
        <authorList>
            <person name="Reatini B."/>
            <person name="Cang F.A."/>
            <person name="Jiang Q."/>
            <person name="Mckibben M.T.W."/>
            <person name="Barker M.S."/>
            <person name="Rieseberg L.H."/>
            <person name="Dlugosch K.M."/>
        </authorList>
    </citation>
    <scope>NUCLEOTIDE SEQUENCE</scope>
    <source>
        <strain evidence="2">CAN-66</strain>
        <tissue evidence="2">Leaf</tissue>
    </source>
</reference>
<evidence type="ECO:0000256" key="1">
    <source>
        <dbReference type="SAM" id="MobiDB-lite"/>
    </source>
</evidence>
<evidence type="ECO:0000313" key="3">
    <source>
        <dbReference type="Proteomes" id="UP001172457"/>
    </source>
</evidence>
<keyword evidence="3" id="KW-1185">Reference proteome</keyword>
<comment type="caution">
    <text evidence="2">The sequence shown here is derived from an EMBL/GenBank/DDBJ whole genome shotgun (WGS) entry which is preliminary data.</text>
</comment>
<organism evidence="2 3">
    <name type="scientific">Centaurea solstitialis</name>
    <name type="common">yellow star-thistle</name>
    <dbReference type="NCBI Taxonomy" id="347529"/>
    <lineage>
        <taxon>Eukaryota</taxon>
        <taxon>Viridiplantae</taxon>
        <taxon>Streptophyta</taxon>
        <taxon>Embryophyta</taxon>
        <taxon>Tracheophyta</taxon>
        <taxon>Spermatophyta</taxon>
        <taxon>Magnoliopsida</taxon>
        <taxon>eudicotyledons</taxon>
        <taxon>Gunneridae</taxon>
        <taxon>Pentapetalae</taxon>
        <taxon>asterids</taxon>
        <taxon>campanulids</taxon>
        <taxon>Asterales</taxon>
        <taxon>Asteraceae</taxon>
        <taxon>Carduoideae</taxon>
        <taxon>Cardueae</taxon>
        <taxon>Centaureinae</taxon>
        <taxon>Centaurea</taxon>
    </lineage>
</organism>
<dbReference type="AlphaFoldDB" id="A0AA38T890"/>
<proteinExistence type="predicted"/>
<accession>A0AA38T890</accession>